<evidence type="ECO:0000256" key="7">
    <source>
        <dbReference type="ARBA" id="ARBA00023143"/>
    </source>
</evidence>
<dbReference type="Proteomes" id="UP000595460">
    <property type="component" value="Chromosome"/>
</dbReference>
<evidence type="ECO:0000256" key="3">
    <source>
        <dbReference type="ARBA" id="ARBA00022475"/>
    </source>
</evidence>
<name>A0ABX7BRZ0_9HYPH</name>
<dbReference type="RefSeq" id="WP_201652809.1">
    <property type="nucleotide sequence ID" value="NZ_CP068047.1"/>
</dbReference>
<feature type="compositionally biased region" description="Acidic residues" evidence="9">
    <location>
        <begin position="215"/>
        <end position="228"/>
    </location>
</feature>
<comment type="subcellular location">
    <subcellularLocation>
        <location evidence="1">Bacterial flagellum basal body</location>
    </subcellularLocation>
    <subcellularLocation>
        <location evidence="2">Cell membrane</location>
    </subcellularLocation>
</comment>
<dbReference type="PANTHER" id="PTHR38766">
    <property type="entry name" value="FLAGELLAR PROTEIN FLIO"/>
    <property type="match status" value="1"/>
</dbReference>
<evidence type="ECO:0000256" key="6">
    <source>
        <dbReference type="ARBA" id="ARBA00023136"/>
    </source>
</evidence>
<comment type="similarity">
    <text evidence="8">Belongs to the FliO/MopB family.</text>
</comment>
<evidence type="ECO:0000256" key="4">
    <source>
        <dbReference type="ARBA" id="ARBA00022692"/>
    </source>
</evidence>
<sequence length="228" mass="23824">MQFITSLFGGSGSTLLTALFALGAVIVAILLVLWLLKLVFSASGNAVRGRNRRLAVVDSLALDPKRQLLIIRRDDVEHLILVGGTQDIVVEAGIAIEEAAAAQPQRRPIPMVAGRKPAPAKAQPSAVVAPAPAAPAAATAAPRAAASAAPTTAIEQLRELGLPTNKRAHLSLRHTGLLRPVSETEMPVSPENSPAPVVAASDSAKEETARRDVEGTDLVEDTNEANRN</sequence>
<proteinExistence type="inferred from homology"/>
<dbReference type="PANTHER" id="PTHR38766:SF1">
    <property type="entry name" value="FLAGELLAR PROTEIN FLIO"/>
    <property type="match status" value="1"/>
</dbReference>
<dbReference type="InterPro" id="IPR022781">
    <property type="entry name" value="Flagellar_biosynth_FliO"/>
</dbReference>
<evidence type="ECO:0000256" key="8">
    <source>
        <dbReference type="ARBA" id="ARBA00037937"/>
    </source>
</evidence>
<organism evidence="11 12">
    <name type="scientific">Devosia oryziradicis</name>
    <dbReference type="NCBI Taxonomy" id="2801335"/>
    <lineage>
        <taxon>Bacteria</taxon>
        <taxon>Pseudomonadati</taxon>
        <taxon>Pseudomonadota</taxon>
        <taxon>Alphaproteobacteria</taxon>
        <taxon>Hyphomicrobiales</taxon>
        <taxon>Devosiaceae</taxon>
        <taxon>Devosia</taxon>
    </lineage>
</organism>
<keyword evidence="11" id="KW-0969">Cilium</keyword>
<feature type="transmembrane region" description="Helical" evidence="10">
    <location>
        <begin position="15"/>
        <end position="40"/>
    </location>
</feature>
<keyword evidence="11" id="KW-0282">Flagellum</keyword>
<accession>A0ABX7BRZ0</accession>
<keyword evidence="7" id="KW-0975">Bacterial flagellum</keyword>
<dbReference type="InterPro" id="IPR052205">
    <property type="entry name" value="FliO/MopB"/>
</dbReference>
<keyword evidence="11" id="KW-0966">Cell projection</keyword>
<evidence type="ECO:0000256" key="10">
    <source>
        <dbReference type="SAM" id="Phobius"/>
    </source>
</evidence>
<gene>
    <name evidence="11" type="ORF">JI749_09790</name>
</gene>
<keyword evidence="5 10" id="KW-1133">Transmembrane helix</keyword>
<evidence type="ECO:0000256" key="1">
    <source>
        <dbReference type="ARBA" id="ARBA00004117"/>
    </source>
</evidence>
<reference evidence="11 12" key="1">
    <citation type="submission" date="2021-01" db="EMBL/GenBank/DDBJ databases">
        <title>Genome seq and assembly of Devosia sp. G19.</title>
        <authorList>
            <person name="Chhetri G."/>
        </authorList>
    </citation>
    <scope>NUCLEOTIDE SEQUENCE [LARGE SCALE GENOMIC DNA]</scope>
    <source>
        <strain evidence="11 12">G19</strain>
    </source>
</reference>
<protein>
    <submittedName>
        <fullName evidence="11">Flagellar biosynthetic protein FliO</fullName>
    </submittedName>
</protein>
<evidence type="ECO:0000256" key="2">
    <source>
        <dbReference type="ARBA" id="ARBA00004236"/>
    </source>
</evidence>
<evidence type="ECO:0000313" key="12">
    <source>
        <dbReference type="Proteomes" id="UP000595460"/>
    </source>
</evidence>
<keyword evidence="6 10" id="KW-0472">Membrane</keyword>
<evidence type="ECO:0000256" key="5">
    <source>
        <dbReference type="ARBA" id="ARBA00022989"/>
    </source>
</evidence>
<keyword evidence="4 10" id="KW-0812">Transmembrane</keyword>
<evidence type="ECO:0000256" key="9">
    <source>
        <dbReference type="SAM" id="MobiDB-lite"/>
    </source>
</evidence>
<dbReference type="Pfam" id="PF04347">
    <property type="entry name" value="FliO"/>
    <property type="match status" value="1"/>
</dbReference>
<feature type="region of interest" description="Disordered" evidence="9">
    <location>
        <begin position="183"/>
        <end position="228"/>
    </location>
</feature>
<evidence type="ECO:0000313" key="11">
    <source>
        <dbReference type="EMBL" id="QQR34681.1"/>
    </source>
</evidence>
<feature type="compositionally biased region" description="Basic and acidic residues" evidence="9">
    <location>
        <begin position="203"/>
        <end position="214"/>
    </location>
</feature>
<dbReference type="EMBL" id="CP068047">
    <property type="protein sequence ID" value="QQR34681.1"/>
    <property type="molecule type" value="Genomic_DNA"/>
</dbReference>
<keyword evidence="12" id="KW-1185">Reference proteome</keyword>
<keyword evidence="3" id="KW-1003">Cell membrane</keyword>